<reference evidence="1 2" key="1">
    <citation type="journal article" date="2019" name="Commun. Biol.">
        <title>The bagworm genome reveals a unique fibroin gene that provides high tensile strength.</title>
        <authorList>
            <person name="Kono N."/>
            <person name="Nakamura H."/>
            <person name="Ohtoshi R."/>
            <person name="Tomita M."/>
            <person name="Numata K."/>
            <person name="Arakawa K."/>
        </authorList>
    </citation>
    <scope>NUCLEOTIDE SEQUENCE [LARGE SCALE GENOMIC DNA]</scope>
</reference>
<dbReference type="EMBL" id="BGZK01001803">
    <property type="protein sequence ID" value="GBP86592.1"/>
    <property type="molecule type" value="Genomic_DNA"/>
</dbReference>
<gene>
    <name evidence="1" type="ORF">EVAR_66549_1</name>
</gene>
<dbReference type="Proteomes" id="UP000299102">
    <property type="component" value="Unassembled WGS sequence"/>
</dbReference>
<accession>A0A4C1ZGQ4</accession>
<evidence type="ECO:0000313" key="1">
    <source>
        <dbReference type="EMBL" id="GBP86592.1"/>
    </source>
</evidence>
<sequence>MSKPRIVDVAVTHYGRSVPEERKRVRRILLAVNAPRCVCLRLHLERSDFSHSKTSSKISPELLLSRYIFITPSRRNTVWKSLHIRSTGLDLKPFLGQNVTVLSSQIKPLPSCLEGHTKLSVSVAPMMTTAVSSFTNRRWASC</sequence>
<name>A0A4C1ZGQ4_EUMVA</name>
<protein>
    <submittedName>
        <fullName evidence="1">Uncharacterized protein</fullName>
    </submittedName>
</protein>
<proteinExistence type="predicted"/>
<dbReference type="AlphaFoldDB" id="A0A4C1ZGQ4"/>
<comment type="caution">
    <text evidence="1">The sequence shown here is derived from an EMBL/GenBank/DDBJ whole genome shotgun (WGS) entry which is preliminary data.</text>
</comment>
<evidence type="ECO:0000313" key="2">
    <source>
        <dbReference type="Proteomes" id="UP000299102"/>
    </source>
</evidence>
<keyword evidence="2" id="KW-1185">Reference proteome</keyword>
<organism evidence="1 2">
    <name type="scientific">Eumeta variegata</name>
    <name type="common">Bagworm moth</name>
    <name type="synonym">Eumeta japonica</name>
    <dbReference type="NCBI Taxonomy" id="151549"/>
    <lineage>
        <taxon>Eukaryota</taxon>
        <taxon>Metazoa</taxon>
        <taxon>Ecdysozoa</taxon>
        <taxon>Arthropoda</taxon>
        <taxon>Hexapoda</taxon>
        <taxon>Insecta</taxon>
        <taxon>Pterygota</taxon>
        <taxon>Neoptera</taxon>
        <taxon>Endopterygota</taxon>
        <taxon>Lepidoptera</taxon>
        <taxon>Glossata</taxon>
        <taxon>Ditrysia</taxon>
        <taxon>Tineoidea</taxon>
        <taxon>Psychidae</taxon>
        <taxon>Oiketicinae</taxon>
        <taxon>Eumeta</taxon>
    </lineage>
</organism>